<feature type="domain" description="NB-ARC" evidence="1">
    <location>
        <begin position="129"/>
        <end position="224"/>
    </location>
</feature>
<dbReference type="InterPro" id="IPR027417">
    <property type="entry name" value="P-loop_NTPase"/>
</dbReference>
<dbReference type="PRINTS" id="PR00364">
    <property type="entry name" value="DISEASERSIST"/>
</dbReference>
<evidence type="ECO:0000259" key="1">
    <source>
        <dbReference type="Pfam" id="PF00931"/>
    </source>
</evidence>
<evidence type="ECO:0000313" key="3">
    <source>
        <dbReference type="Proteomes" id="UP000238634"/>
    </source>
</evidence>
<dbReference type="InterPro" id="IPR002182">
    <property type="entry name" value="NB-ARC"/>
</dbReference>
<comment type="caution">
    <text evidence="2">The sequence shown here is derived from an EMBL/GenBank/DDBJ whole genome shotgun (WGS) entry which is preliminary data.</text>
</comment>
<dbReference type="AlphaFoldDB" id="A0A2T1D4J6"/>
<dbReference type="SUPFAM" id="SSF52540">
    <property type="entry name" value="P-loop containing nucleoside triphosphate hydrolases"/>
    <property type="match status" value="1"/>
</dbReference>
<gene>
    <name evidence="2" type="ORF">C7B65_24550</name>
</gene>
<accession>A0A2T1D4J6</accession>
<dbReference type="EMBL" id="PVWG01000062">
    <property type="protein sequence ID" value="PSB15398.1"/>
    <property type="molecule type" value="Genomic_DNA"/>
</dbReference>
<sequence>MATLKASNQGLAKIKQVRNEQGWTIDDPRWLIEASQIVEPTIAWSDLEQVADGVSEGTWKRFLSGKSIETVAFKAFCQVLNLNWEEVIDRSAKPEPRAINPSQQKTSVLLDWGDAPDISVFYDRSEVFDTLTQLLVVDRCRLVALLGMGGIGKTALAVKLTEHNQPQFEGVIWRSLRSTPALSDLLTNLITCLTHVSISTTIEALLSTLIQQLRQRRILLILDGWENILGGDRAGQCKPGYEGYGELLRRIGSDRHQSCLLLTSRENPEEVTLLEDCTPLAKSHKLAGLGTAATEILQAKGLVLEPQHWHQLIQIYRGNPLALNVVATLIQELFDGKVSEALKANTMLGIDQVNHVLTERVRSLSSLEQQLLCCLARDRNPMTREALRSRMSAQASYSEFVGGLSSLDRRSLLEKSSENGKILFTLQPMVMRFVTKLFLA</sequence>
<keyword evidence="3" id="KW-1185">Reference proteome</keyword>
<dbReference type="RefSeq" id="WP_106254184.1">
    <property type="nucleotide sequence ID" value="NZ_PVWG01000062.1"/>
</dbReference>
<reference evidence="2 3" key="2">
    <citation type="submission" date="2018-03" db="EMBL/GenBank/DDBJ databases">
        <title>The ancient ancestry and fast evolution of plastids.</title>
        <authorList>
            <person name="Moore K.R."/>
            <person name="Magnabosco C."/>
            <person name="Momper L."/>
            <person name="Gold D.A."/>
            <person name="Bosak T."/>
            <person name="Fournier G.P."/>
        </authorList>
    </citation>
    <scope>NUCLEOTIDE SEQUENCE [LARGE SCALE GENOMIC DNA]</scope>
    <source>
        <strain evidence="2 3">ULC007</strain>
    </source>
</reference>
<dbReference type="GO" id="GO:0043531">
    <property type="term" value="F:ADP binding"/>
    <property type="evidence" value="ECO:0007669"/>
    <property type="project" value="InterPro"/>
</dbReference>
<dbReference type="Pfam" id="PF00931">
    <property type="entry name" value="NB-ARC"/>
    <property type="match status" value="1"/>
</dbReference>
<organism evidence="2 3">
    <name type="scientific">Phormidesmis priestleyi ULC007</name>
    <dbReference type="NCBI Taxonomy" id="1920490"/>
    <lineage>
        <taxon>Bacteria</taxon>
        <taxon>Bacillati</taxon>
        <taxon>Cyanobacteriota</taxon>
        <taxon>Cyanophyceae</taxon>
        <taxon>Leptolyngbyales</taxon>
        <taxon>Leptolyngbyaceae</taxon>
        <taxon>Phormidesmis</taxon>
    </lineage>
</organism>
<dbReference type="Gene3D" id="3.40.50.300">
    <property type="entry name" value="P-loop containing nucleotide triphosphate hydrolases"/>
    <property type="match status" value="1"/>
</dbReference>
<reference evidence="2 3" key="1">
    <citation type="submission" date="2018-02" db="EMBL/GenBank/DDBJ databases">
        <authorList>
            <person name="Cohen D.B."/>
            <person name="Kent A.D."/>
        </authorList>
    </citation>
    <scope>NUCLEOTIDE SEQUENCE [LARGE SCALE GENOMIC DNA]</scope>
    <source>
        <strain evidence="2 3">ULC007</strain>
    </source>
</reference>
<name>A0A2T1D4J6_9CYAN</name>
<dbReference type="Proteomes" id="UP000238634">
    <property type="component" value="Unassembled WGS sequence"/>
</dbReference>
<dbReference type="PANTHER" id="PTHR47691:SF3">
    <property type="entry name" value="HTH-TYPE TRANSCRIPTIONAL REGULATOR RV0890C-RELATED"/>
    <property type="match status" value="1"/>
</dbReference>
<proteinExistence type="predicted"/>
<evidence type="ECO:0000313" key="2">
    <source>
        <dbReference type="EMBL" id="PSB15398.1"/>
    </source>
</evidence>
<protein>
    <submittedName>
        <fullName evidence="2">NB-ARC domain-containing protein</fullName>
    </submittedName>
</protein>
<dbReference type="PANTHER" id="PTHR47691">
    <property type="entry name" value="REGULATOR-RELATED"/>
    <property type="match status" value="1"/>
</dbReference>